<dbReference type="EMBL" id="JAJSOF020000021">
    <property type="protein sequence ID" value="KAJ4437452.1"/>
    <property type="molecule type" value="Genomic_DNA"/>
</dbReference>
<gene>
    <name evidence="1" type="ORF">ANN_17596</name>
</gene>
<sequence length="109" mass="12152">MASLCEGGNEPPGSLKAIKVHNQCEPCLATFIFHRVRGYPQYRRGGFSGEAREAALHLFTKRNFTNLQTPFSRRTEGDERETTGVAQSVEALAYRCEVALGRGFYPRLG</sequence>
<evidence type="ECO:0000313" key="2">
    <source>
        <dbReference type="Proteomes" id="UP001148838"/>
    </source>
</evidence>
<accession>A0ABQ8SUT7</accession>
<reference evidence="1 2" key="1">
    <citation type="journal article" date="2022" name="Allergy">
        <title>Genome assembly and annotation of Periplaneta americana reveal a comprehensive cockroach allergen profile.</title>
        <authorList>
            <person name="Wang L."/>
            <person name="Xiong Q."/>
            <person name="Saelim N."/>
            <person name="Wang L."/>
            <person name="Nong W."/>
            <person name="Wan A.T."/>
            <person name="Shi M."/>
            <person name="Liu X."/>
            <person name="Cao Q."/>
            <person name="Hui J.H.L."/>
            <person name="Sookrung N."/>
            <person name="Leung T.F."/>
            <person name="Tungtrongchitr A."/>
            <person name="Tsui S.K.W."/>
        </authorList>
    </citation>
    <scope>NUCLEOTIDE SEQUENCE [LARGE SCALE GENOMIC DNA]</scope>
    <source>
        <strain evidence="1">PWHHKU_190912</strain>
    </source>
</reference>
<comment type="caution">
    <text evidence="1">The sequence shown here is derived from an EMBL/GenBank/DDBJ whole genome shotgun (WGS) entry which is preliminary data.</text>
</comment>
<proteinExistence type="predicted"/>
<name>A0ABQ8SUT7_PERAM</name>
<dbReference type="Proteomes" id="UP001148838">
    <property type="component" value="Unassembled WGS sequence"/>
</dbReference>
<protein>
    <submittedName>
        <fullName evidence="1">Uncharacterized protein</fullName>
    </submittedName>
</protein>
<keyword evidence="2" id="KW-1185">Reference proteome</keyword>
<evidence type="ECO:0000313" key="1">
    <source>
        <dbReference type="EMBL" id="KAJ4437452.1"/>
    </source>
</evidence>
<organism evidence="1 2">
    <name type="scientific">Periplaneta americana</name>
    <name type="common">American cockroach</name>
    <name type="synonym">Blatta americana</name>
    <dbReference type="NCBI Taxonomy" id="6978"/>
    <lineage>
        <taxon>Eukaryota</taxon>
        <taxon>Metazoa</taxon>
        <taxon>Ecdysozoa</taxon>
        <taxon>Arthropoda</taxon>
        <taxon>Hexapoda</taxon>
        <taxon>Insecta</taxon>
        <taxon>Pterygota</taxon>
        <taxon>Neoptera</taxon>
        <taxon>Polyneoptera</taxon>
        <taxon>Dictyoptera</taxon>
        <taxon>Blattodea</taxon>
        <taxon>Blattoidea</taxon>
        <taxon>Blattidae</taxon>
        <taxon>Blattinae</taxon>
        <taxon>Periplaneta</taxon>
    </lineage>
</organism>